<evidence type="ECO:0000313" key="2">
    <source>
        <dbReference type="Proteomes" id="UP001552299"/>
    </source>
</evidence>
<dbReference type="AlphaFoldDB" id="A0ABD0UTK0"/>
<keyword evidence="2" id="KW-1185">Reference proteome</keyword>
<name>A0ABD0UTK0_DENTH</name>
<evidence type="ECO:0000313" key="1">
    <source>
        <dbReference type="EMBL" id="KAL0916142.1"/>
    </source>
</evidence>
<reference evidence="1 2" key="1">
    <citation type="journal article" date="2024" name="Plant Biotechnol. J.">
        <title>Dendrobium thyrsiflorum genome and its molecular insights into genes involved in important horticultural traits.</title>
        <authorList>
            <person name="Chen B."/>
            <person name="Wang J.Y."/>
            <person name="Zheng P.J."/>
            <person name="Li K.L."/>
            <person name="Liang Y.M."/>
            <person name="Chen X.F."/>
            <person name="Zhang C."/>
            <person name="Zhao X."/>
            <person name="He X."/>
            <person name="Zhang G.Q."/>
            <person name="Liu Z.J."/>
            <person name="Xu Q."/>
        </authorList>
    </citation>
    <scope>NUCLEOTIDE SEQUENCE [LARGE SCALE GENOMIC DNA]</scope>
    <source>
        <strain evidence="1">GZMU011</strain>
    </source>
</reference>
<accession>A0ABD0UTK0</accession>
<protein>
    <submittedName>
        <fullName evidence="1">Uncharacterized protein</fullName>
    </submittedName>
</protein>
<dbReference type="EMBL" id="JANQDX010000011">
    <property type="protein sequence ID" value="KAL0916142.1"/>
    <property type="molecule type" value="Genomic_DNA"/>
</dbReference>
<proteinExistence type="predicted"/>
<sequence>MALFRPYPLLERFTLQKLKNQNLSKTHNMAVSSPILPVSFLSSPMPRCISPFKSLSYFCLSISRVPARKRLFISAKAVSLQSREELETVNIAEDVTQFSAVYLIESWSDSLRTQVLP</sequence>
<dbReference type="Proteomes" id="UP001552299">
    <property type="component" value="Unassembled WGS sequence"/>
</dbReference>
<gene>
    <name evidence="1" type="ORF">M5K25_013631</name>
</gene>
<organism evidence="1 2">
    <name type="scientific">Dendrobium thyrsiflorum</name>
    <name type="common">Pinecone-like raceme dendrobium</name>
    <name type="synonym">Orchid</name>
    <dbReference type="NCBI Taxonomy" id="117978"/>
    <lineage>
        <taxon>Eukaryota</taxon>
        <taxon>Viridiplantae</taxon>
        <taxon>Streptophyta</taxon>
        <taxon>Embryophyta</taxon>
        <taxon>Tracheophyta</taxon>
        <taxon>Spermatophyta</taxon>
        <taxon>Magnoliopsida</taxon>
        <taxon>Liliopsida</taxon>
        <taxon>Asparagales</taxon>
        <taxon>Orchidaceae</taxon>
        <taxon>Epidendroideae</taxon>
        <taxon>Malaxideae</taxon>
        <taxon>Dendrobiinae</taxon>
        <taxon>Dendrobium</taxon>
    </lineage>
</organism>
<comment type="caution">
    <text evidence="1">The sequence shown here is derived from an EMBL/GenBank/DDBJ whole genome shotgun (WGS) entry which is preliminary data.</text>
</comment>